<protein>
    <submittedName>
        <fullName evidence="3">Lipocalin family protein</fullName>
    </submittedName>
</protein>
<feature type="chain" id="PRO_5046869306" evidence="1">
    <location>
        <begin position="25"/>
        <end position="151"/>
    </location>
</feature>
<sequence>MKQRISAFLTAICLLLMIATGCSKDNDLPDQPDQDIVGKWQLEKYVTQQTPGETDTYIGKDGEWAEFKKDGTGTQRWDEGGGKFDLEPFTWKISGSKLTITDDLDDEEGADQEEFTIVKLTKQELVFKGEWVSDDGNGKDIKITETYYLRR</sequence>
<evidence type="ECO:0000259" key="2">
    <source>
        <dbReference type="Pfam" id="PF13648"/>
    </source>
</evidence>
<dbReference type="PROSITE" id="PS51257">
    <property type="entry name" value="PROKAR_LIPOPROTEIN"/>
    <property type="match status" value="1"/>
</dbReference>
<evidence type="ECO:0000313" key="4">
    <source>
        <dbReference type="Proteomes" id="UP001566204"/>
    </source>
</evidence>
<dbReference type="InterPro" id="IPR024311">
    <property type="entry name" value="Lipocalin-like"/>
</dbReference>
<reference evidence="3 4" key="1">
    <citation type="submission" date="2024-06" db="EMBL/GenBank/DDBJ databases">
        <title>Soil Sphingobacterium thalpophilum.</title>
        <authorList>
            <person name="Yang J."/>
            <person name="Li J."/>
        </authorList>
    </citation>
    <scope>NUCLEOTIDE SEQUENCE [LARGE SCALE GENOMIC DNA]</scope>
    <source>
        <strain evidence="3 4">22g91tb</strain>
    </source>
</reference>
<name>A0ABV4H8B5_9SPHI</name>
<accession>A0ABV4H8B5</accession>
<dbReference type="EMBL" id="JBEOQB010000001">
    <property type="protein sequence ID" value="MEZ0450717.1"/>
    <property type="molecule type" value="Genomic_DNA"/>
</dbReference>
<dbReference type="Proteomes" id="UP001566204">
    <property type="component" value="Unassembled WGS sequence"/>
</dbReference>
<proteinExistence type="predicted"/>
<gene>
    <name evidence="3" type="ORF">ABTW24_03825</name>
</gene>
<feature type="domain" description="Lipocalin-like" evidence="2">
    <location>
        <begin position="36"/>
        <end position="127"/>
    </location>
</feature>
<feature type="signal peptide" evidence="1">
    <location>
        <begin position="1"/>
        <end position="24"/>
    </location>
</feature>
<keyword evidence="4" id="KW-1185">Reference proteome</keyword>
<keyword evidence="1" id="KW-0732">Signal</keyword>
<dbReference type="Pfam" id="PF13648">
    <property type="entry name" value="Lipocalin_4"/>
    <property type="match status" value="1"/>
</dbReference>
<organism evidence="3 4">
    <name type="scientific">Sphingobacterium thalpophilum</name>
    <dbReference type="NCBI Taxonomy" id="259"/>
    <lineage>
        <taxon>Bacteria</taxon>
        <taxon>Pseudomonadati</taxon>
        <taxon>Bacteroidota</taxon>
        <taxon>Sphingobacteriia</taxon>
        <taxon>Sphingobacteriales</taxon>
        <taxon>Sphingobacteriaceae</taxon>
        <taxon>Sphingobacterium</taxon>
    </lineage>
</organism>
<comment type="caution">
    <text evidence="3">The sequence shown here is derived from an EMBL/GenBank/DDBJ whole genome shotgun (WGS) entry which is preliminary data.</text>
</comment>
<evidence type="ECO:0000313" key="3">
    <source>
        <dbReference type="EMBL" id="MEZ0450717.1"/>
    </source>
</evidence>
<dbReference type="RefSeq" id="WP_282638400.1">
    <property type="nucleotide sequence ID" value="NZ_JALHSB010000012.1"/>
</dbReference>
<evidence type="ECO:0000256" key="1">
    <source>
        <dbReference type="SAM" id="SignalP"/>
    </source>
</evidence>